<keyword evidence="2" id="KW-0813">Transport</keyword>
<dbReference type="GO" id="GO:0005524">
    <property type="term" value="F:ATP binding"/>
    <property type="evidence" value="ECO:0007669"/>
    <property type="project" value="UniProtKB-KW"/>
</dbReference>
<evidence type="ECO:0000256" key="8">
    <source>
        <dbReference type="ARBA" id="ARBA00040960"/>
    </source>
</evidence>
<keyword evidence="6 9" id="KW-1133">Transmembrane helix</keyword>
<dbReference type="PANTHER" id="PTHR24221">
    <property type="entry name" value="ATP-BINDING CASSETTE SUB-FAMILY B"/>
    <property type="match status" value="1"/>
</dbReference>
<feature type="transmembrane region" description="Helical" evidence="9">
    <location>
        <begin position="78"/>
        <end position="96"/>
    </location>
</feature>
<dbReference type="InterPro" id="IPR003593">
    <property type="entry name" value="AAA+_ATPase"/>
</dbReference>
<sequence>MPTDRSSPALRFRVEVSELVRNAIASWRMVPRKQQLALFGAFVLMAVAGVANTGLPLLSGKLVDRVHAGVTQHEPQAAIFQTIAVLLGAIAALVFLRELLGVARRYLVEKTCTRIEQQTTLEVVNRLMRADLSTLTHEKIGVLHGRVFRSVSAYLRLLRLSFLDFFPAVLIGLLSIGVAVAKQPALGLALAGIIPISLSLTVWQLISQRRVRLQLLKVSEEMDGIIVEQFGGLDYIRVANTLDWELDRVAVAAQRKRKKELRHHVAMSLFGAGKAMIEGLFHVGVMAFAAYLAIHGAISFGDILTFSMLYLSAMAPLNEIHRVLDEGHEASLRVMDLQKLLALPNDPSFDTSATVFPEDAPAVVQVKALSVQYQLTSGESRAALNDVSLTIHHGETVGIAGKTGCGKSTWLKVLTRLLHPKEGEVWLKGMPIANISRQAIGDQIGYVGQNPFIFAGTIRENIEYGLHRSCTDEEVERAARLAAIHEEINAMPNGYQTPVAEKGQNLSGGQRQRLALARVFLRNPPILILDEATSALDTISERLVQKAIGTANRDRTVIMVAHRLSTFVDADRIFVFDDGRIAEVGSYRELIEKNGLFAELVRCSEVSPANG</sequence>
<evidence type="ECO:0000313" key="12">
    <source>
        <dbReference type="EMBL" id="QEL19383.1"/>
    </source>
</evidence>
<name>A0A5C1AMP6_9BACT</name>
<dbReference type="InterPro" id="IPR039421">
    <property type="entry name" value="Type_1_exporter"/>
</dbReference>
<evidence type="ECO:0000256" key="5">
    <source>
        <dbReference type="ARBA" id="ARBA00022840"/>
    </source>
</evidence>
<dbReference type="CDD" id="cd07346">
    <property type="entry name" value="ABC_6TM_exporters"/>
    <property type="match status" value="1"/>
</dbReference>
<reference evidence="13" key="1">
    <citation type="submission" date="2019-08" db="EMBL/GenBank/DDBJ databases">
        <title>Limnoglobus roseus gen. nov., sp. nov., a novel freshwater planctomycete with a giant genome from the family Gemmataceae.</title>
        <authorList>
            <person name="Kulichevskaya I.S."/>
            <person name="Naumoff D.G."/>
            <person name="Miroshnikov K."/>
            <person name="Ivanova A."/>
            <person name="Philippov D.A."/>
            <person name="Hakobyan A."/>
            <person name="Rijpstra I.C."/>
            <person name="Sinninghe Damste J.S."/>
            <person name="Liesack W."/>
            <person name="Dedysh S.N."/>
        </authorList>
    </citation>
    <scope>NUCLEOTIDE SEQUENCE [LARGE SCALE GENOMIC DNA]</scope>
    <source>
        <strain evidence="13">PX52</strain>
    </source>
</reference>
<dbReference type="EMBL" id="CP042425">
    <property type="protein sequence ID" value="QEL19383.1"/>
    <property type="molecule type" value="Genomic_DNA"/>
</dbReference>
<dbReference type="InterPro" id="IPR003439">
    <property type="entry name" value="ABC_transporter-like_ATP-bd"/>
</dbReference>
<dbReference type="PROSITE" id="PS50929">
    <property type="entry name" value="ABC_TM1F"/>
    <property type="match status" value="1"/>
</dbReference>
<dbReference type="PROSITE" id="PS00211">
    <property type="entry name" value="ABC_TRANSPORTER_1"/>
    <property type="match status" value="1"/>
</dbReference>
<keyword evidence="5 12" id="KW-0067">ATP-binding</keyword>
<protein>
    <recommendedName>
        <fullName evidence="8">Multidrug resistance-like ATP-binding protein MdlB</fullName>
    </recommendedName>
</protein>
<dbReference type="AlphaFoldDB" id="A0A5C1AMP6"/>
<gene>
    <name evidence="12" type="ORF">PX52LOC_06454</name>
</gene>
<dbReference type="PANTHER" id="PTHR24221:SF654">
    <property type="entry name" value="ATP-BINDING CASSETTE SUB-FAMILY B MEMBER 6"/>
    <property type="match status" value="1"/>
</dbReference>
<feature type="transmembrane region" description="Helical" evidence="9">
    <location>
        <begin position="289"/>
        <end position="311"/>
    </location>
</feature>
<organism evidence="12 13">
    <name type="scientific">Limnoglobus roseus</name>
    <dbReference type="NCBI Taxonomy" id="2598579"/>
    <lineage>
        <taxon>Bacteria</taxon>
        <taxon>Pseudomonadati</taxon>
        <taxon>Planctomycetota</taxon>
        <taxon>Planctomycetia</taxon>
        <taxon>Gemmatales</taxon>
        <taxon>Gemmataceae</taxon>
        <taxon>Limnoglobus</taxon>
    </lineage>
</organism>
<dbReference type="Pfam" id="PF00664">
    <property type="entry name" value="ABC_membrane"/>
    <property type="match status" value="1"/>
</dbReference>
<evidence type="ECO:0000256" key="4">
    <source>
        <dbReference type="ARBA" id="ARBA00022741"/>
    </source>
</evidence>
<dbReference type="Pfam" id="PF00005">
    <property type="entry name" value="ABC_tran"/>
    <property type="match status" value="1"/>
</dbReference>
<evidence type="ECO:0000259" key="10">
    <source>
        <dbReference type="PROSITE" id="PS50893"/>
    </source>
</evidence>
<dbReference type="Gene3D" id="1.20.1560.10">
    <property type="entry name" value="ABC transporter type 1, transmembrane domain"/>
    <property type="match status" value="1"/>
</dbReference>
<dbReference type="GO" id="GO:0016887">
    <property type="term" value="F:ATP hydrolysis activity"/>
    <property type="evidence" value="ECO:0007669"/>
    <property type="project" value="InterPro"/>
</dbReference>
<dbReference type="SUPFAM" id="SSF52540">
    <property type="entry name" value="P-loop containing nucleoside triphosphate hydrolases"/>
    <property type="match status" value="1"/>
</dbReference>
<dbReference type="Proteomes" id="UP000324974">
    <property type="component" value="Chromosome"/>
</dbReference>
<dbReference type="Gene3D" id="3.40.50.300">
    <property type="entry name" value="P-loop containing nucleotide triphosphate hydrolases"/>
    <property type="match status" value="1"/>
</dbReference>
<dbReference type="InterPro" id="IPR036640">
    <property type="entry name" value="ABC1_TM_sf"/>
</dbReference>
<feature type="transmembrane region" description="Helical" evidence="9">
    <location>
        <begin position="36"/>
        <end position="58"/>
    </location>
</feature>
<evidence type="ECO:0000256" key="3">
    <source>
        <dbReference type="ARBA" id="ARBA00022692"/>
    </source>
</evidence>
<keyword evidence="13" id="KW-1185">Reference proteome</keyword>
<feature type="domain" description="ABC transporter" evidence="10">
    <location>
        <begin position="366"/>
        <end position="603"/>
    </location>
</feature>
<dbReference type="InterPro" id="IPR011527">
    <property type="entry name" value="ABC1_TM_dom"/>
</dbReference>
<accession>A0A5C1AMP6</accession>
<evidence type="ECO:0000313" key="13">
    <source>
        <dbReference type="Proteomes" id="UP000324974"/>
    </source>
</evidence>
<dbReference type="GO" id="GO:0034040">
    <property type="term" value="F:ATPase-coupled lipid transmembrane transporter activity"/>
    <property type="evidence" value="ECO:0007669"/>
    <property type="project" value="TreeGrafter"/>
</dbReference>
<dbReference type="SMART" id="SM00382">
    <property type="entry name" value="AAA"/>
    <property type="match status" value="1"/>
</dbReference>
<dbReference type="GO" id="GO:0005886">
    <property type="term" value="C:plasma membrane"/>
    <property type="evidence" value="ECO:0007669"/>
    <property type="project" value="UniProtKB-SubCell"/>
</dbReference>
<feature type="transmembrane region" description="Helical" evidence="9">
    <location>
        <begin position="186"/>
        <end position="206"/>
    </location>
</feature>
<evidence type="ECO:0000259" key="11">
    <source>
        <dbReference type="PROSITE" id="PS50929"/>
    </source>
</evidence>
<dbReference type="SUPFAM" id="SSF90123">
    <property type="entry name" value="ABC transporter transmembrane region"/>
    <property type="match status" value="1"/>
</dbReference>
<proteinExistence type="predicted"/>
<dbReference type="PROSITE" id="PS50893">
    <property type="entry name" value="ABC_TRANSPORTER_2"/>
    <property type="match status" value="1"/>
</dbReference>
<feature type="transmembrane region" description="Helical" evidence="9">
    <location>
        <begin position="157"/>
        <end position="180"/>
    </location>
</feature>
<keyword evidence="7 9" id="KW-0472">Membrane</keyword>
<comment type="subcellular location">
    <subcellularLocation>
        <location evidence="1">Cell membrane</location>
        <topology evidence="1">Multi-pass membrane protein</topology>
    </subcellularLocation>
</comment>
<evidence type="ECO:0000256" key="7">
    <source>
        <dbReference type="ARBA" id="ARBA00023136"/>
    </source>
</evidence>
<keyword evidence="3 9" id="KW-0812">Transmembrane</keyword>
<keyword evidence="4" id="KW-0547">Nucleotide-binding</keyword>
<evidence type="ECO:0000256" key="2">
    <source>
        <dbReference type="ARBA" id="ARBA00022448"/>
    </source>
</evidence>
<dbReference type="KEGG" id="lrs:PX52LOC_06454"/>
<dbReference type="GO" id="GO:0005737">
    <property type="term" value="C:cytoplasm"/>
    <property type="evidence" value="ECO:0007669"/>
    <property type="project" value="UniProtKB-ARBA"/>
</dbReference>
<feature type="domain" description="ABC transmembrane type-1" evidence="11">
    <location>
        <begin position="39"/>
        <end position="329"/>
    </location>
</feature>
<evidence type="ECO:0000256" key="9">
    <source>
        <dbReference type="SAM" id="Phobius"/>
    </source>
</evidence>
<evidence type="ECO:0000256" key="1">
    <source>
        <dbReference type="ARBA" id="ARBA00004651"/>
    </source>
</evidence>
<dbReference type="InterPro" id="IPR027417">
    <property type="entry name" value="P-loop_NTPase"/>
</dbReference>
<dbReference type="FunFam" id="3.40.50.300:FF:000604">
    <property type="entry name" value="ABC transporter B family member 28"/>
    <property type="match status" value="1"/>
</dbReference>
<dbReference type="GO" id="GO:0140359">
    <property type="term" value="F:ABC-type transporter activity"/>
    <property type="evidence" value="ECO:0007669"/>
    <property type="project" value="InterPro"/>
</dbReference>
<dbReference type="InterPro" id="IPR017871">
    <property type="entry name" value="ABC_transporter-like_CS"/>
</dbReference>
<evidence type="ECO:0000256" key="6">
    <source>
        <dbReference type="ARBA" id="ARBA00022989"/>
    </source>
</evidence>
<dbReference type="OrthoDB" id="9762778at2"/>